<dbReference type="PANTHER" id="PTHR33154:SF15">
    <property type="entry name" value="REGULATORY PROTEIN ARSR"/>
    <property type="match status" value="1"/>
</dbReference>
<evidence type="ECO:0000313" key="6">
    <source>
        <dbReference type="EMBL" id="UNK46899.1"/>
    </source>
</evidence>
<dbReference type="CDD" id="cd00090">
    <property type="entry name" value="HTH_ARSR"/>
    <property type="match status" value="1"/>
</dbReference>
<dbReference type="InterPro" id="IPR001845">
    <property type="entry name" value="HTH_ArsR_DNA-bd_dom"/>
</dbReference>
<dbReference type="SMART" id="SM00418">
    <property type="entry name" value="HTH_ARSR"/>
    <property type="match status" value="1"/>
</dbReference>
<feature type="region of interest" description="Disordered" evidence="4">
    <location>
        <begin position="1"/>
        <end position="21"/>
    </location>
</feature>
<name>A0ABY3W964_9MICC</name>
<protein>
    <submittedName>
        <fullName evidence="6">Helix-turn-helix domain-containing protein</fullName>
    </submittedName>
</protein>
<dbReference type="Proteomes" id="UP000829069">
    <property type="component" value="Chromosome"/>
</dbReference>
<dbReference type="EMBL" id="CP093326">
    <property type="protein sequence ID" value="UNK46899.1"/>
    <property type="molecule type" value="Genomic_DNA"/>
</dbReference>
<keyword evidence="3" id="KW-0804">Transcription</keyword>
<dbReference type="Gene3D" id="1.10.10.10">
    <property type="entry name" value="Winged helix-like DNA-binding domain superfamily/Winged helix DNA-binding domain"/>
    <property type="match status" value="1"/>
</dbReference>
<dbReference type="InterPro" id="IPR036390">
    <property type="entry name" value="WH_DNA-bd_sf"/>
</dbReference>
<organism evidence="6 7">
    <name type="scientific">Arthrobacter sulfonylureivorans</name>
    <dbReference type="NCBI Taxonomy" id="2486855"/>
    <lineage>
        <taxon>Bacteria</taxon>
        <taxon>Bacillati</taxon>
        <taxon>Actinomycetota</taxon>
        <taxon>Actinomycetes</taxon>
        <taxon>Micrococcales</taxon>
        <taxon>Micrococcaceae</taxon>
        <taxon>Arthrobacter</taxon>
    </lineage>
</organism>
<dbReference type="Pfam" id="PF12840">
    <property type="entry name" value="HTH_20"/>
    <property type="match status" value="1"/>
</dbReference>
<dbReference type="InterPro" id="IPR011991">
    <property type="entry name" value="ArsR-like_HTH"/>
</dbReference>
<evidence type="ECO:0000313" key="7">
    <source>
        <dbReference type="Proteomes" id="UP000829069"/>
    </source>
</evidence>
<evidence type="ECO:0000256" key="4">
    <source>
        <dbReference type="SAM" id="MobiDB-lite"/>
    </source>
</evidence>
<gene>
    <name evidence="6" type="ORF">MNQ99_05970</name>
</gene>
<dbReference type="InterPro" id="IPR051081">
    <property type="entry name" value="HTH_MetalResp_TranReg"/>
</dbReference>
<accession>A0ABY3W964</accession>
<feature type="domain" description="HTH arsR-type" evidence="5">
    <location>
        <begin position="26"/>
        <end position="108"/>
    </location>
</feature>
<keyword evidence="1" id="KW-0805">Transcription regulation</keyword>
<evidence type="ECO:0000259" key="5">
    <source>
        <dbReference type="SMART" id="SM00418"/>
    </source>
</evidence>
<reference evidence="6 7" key="1">
    <citation type="submission" date="2022-03" db="EMBL/GenBank/DDBJ databases">
        <title>Isotopic signatures of nitrous oxide derived from detoxification processes.</title>
        <authorList>
            <person name="Behrendt U."/>
            <person name="Buchen C."/>
            <person name="Well R."/>
            <person name="Ulrich A."/>
            <person name="Rohe L."/>
            <person name="Kolb S."/>
            <person name="Schloter M."/>
            <person name="Horn M.A."/>
            <person name="Augustin J."/>
        </authorList>
    </citation>
    <scope>NUCLEOTIDE SEQUENCE [LARGE SCALE GENOMIC DNA]</scope>
    <source>
        <strain evidence="6 7">S4-C24</strain>
    </source>
</reference>
<evidence type="ECO:0000256" key="1">
    <source>
        <dbReference type="ARBA" id="ARBA00023015"/>
    </source>
</evidence>
<keyword evidence="7" id="KW-1185">Reference proteome</keyword>
<dbReference type="RefSeq" id="WP_241914778.1">
    <property type="nucleotide sequence ID" value="NZ_CP093326.1"/>
</dbReference>
<dbReference type="SUPFAM" id="SSF46785">
    <property type="entry name" value="Winged helix' DNA-binding domain"/>
    <property type="match status" value="1"/>
</dbReference>
<proteinExistence type="predicted"/>
<evidence type="ECO:0000256" key="2">
    <source>
        <dbReference type="ARBA" id="ARBA00023125"/>
    </source>
</evidence>
<keyword evidence="2" id="KW-0238">DNA-binding</keyword>
<sequence>MEQHQTQEAIPSPTGEHGNDRRVDVVSLKALAHPLRIQLLNTLSQYGPQTASGLAERLGESSGATSYHLRQLAKHDFVREVEGRGTARERWWRRTPGSLTISAGELAGSPATREAARLVTREFEHSRADLLADFMAHGSELVPEEWLDASVVSTINVRLTREQLAEIAEQASDYVRKLAAPYLDQNAESTDGVRPVQLHLNAFPIIDVRSDRTPPPTESPS</sequence>
<dbReference type="InterPro" id="IPR036388">
    <property type="entry name" value="WH-like_DNA-bd_sf"/>
</dbReference>
<evidence type="ECO:0000256" key="3">
    <source>
        <dbReference type="ARBA" id="ARBA00023163"/>
    </source>
</evidence>
<dbReference type="PANTHER" id="PTHR33154">
    <property type="entry name" value="TRANSCRIPTIONAL REGULATOR, ARSR FAMILY"/>
    <property type="match status" value="1"/>
</dbReference>